<dbReference type="PANTHER" id="PTHR12555">
    <property type="entry name" value="UBIQUITIN FUSION DEGRADATON PROTEIN 1"/>
    <property type="match status" value="1"/>
</dbReference>
<feature type="domain" description="Ubiquitin fusion degradation protein UFD1 N-terminal subdomain 1" evidence="4">
    <location>
        <begin position="107"/>
        <end position="185"/>
    </location>
</feature>
<feature type="compositionally biased region" description="Basic and acidic residues" evidence="3">
    <location>
        <begin position="483"/>
        <end position="517"/>
    </location>
</feature>
<organism evidence="6 7">
    <name type="scientific">Vigna mungo</name>
    <name type="common">Black gram</name>
    <name type="synonym">Phaseolus mungo</name>
    <dbReference type="NCBI Taxonomy" id="3915"/>
    <lineage>
        <taxon>Eukaryota</taxon>
        <taxon>Viridiplantae</taxon>
        <taxon>Streptophyta</taxon>
        <taxon>Embryophyta</taxon>
        <taxon>Tracheophyta</taxon>
        <taxon>Spermatophyta</taxon>
        <taxon>Magnoliopsida</taxon>
        <taxon>eudicotyledons</taxon>
        <taxon>Gunneridae</taxon>
        <taxon>Pentapetalae</taxon>
        <taxon>rosids</taxon>
        <taxon>fabids</taxon>
        <taxon>Fabales</taxon>
        <taxon>Fabaceae</taxon>
        <taxon>Papilionoideae</taxon>
        <taxon>50 kb inversion clade</taxon>
        <taxon>NPAAA clade</taxon>
        <taxon>indigoferoid/millettioid clade</taxon>
        <taxon>Phaseoleae</taxon>
        <taxon>Vigna</taxon>
    </lineage>
</organism>
<dbReference type="InterPro" id="IPR042299">
    <property type="entry name" value="Ufd1-like_Nn"/>
</dbReference>
<dbReference type="GO" id="GO:0034098">
    <property type="term" value="C:VCP-NPL4-UFD1 AAA ATPase complex"/>
    <property type="evidence" value="ECO:0007669"/>
    <property type="project" value="TreeGrafter"/>
</dbReference>
<evidence type="ECO:0000313" key="6">
    <source>
        <dbReference type="EMBL" id="WVZ00862.1"/>
    </source>
</evidence>
<keyword evidence="2" id="KW-0833">Ubl conjugation pathway</keyword>
<comment type="similarity">
    <text evidence="1">Belongs to the UFD1 family.</text>
</comment>
<evidence type="ECO:0000259" key="5">
    <source>
        <dbReference type="Pfam" id="PF24842"/>
    </source>
</evidence>
<evidence type="ECO:0000256" key="3">
    <source>
        <dbReference type="SAM" id="MobiDB-lite"/>
    </source>
</evidence>
<dbReference type="Proteomes" id="UP001374535">
    <property type="component" value="Chromosome 8"/>
</dbReference>
<dbReference type="Gene3D" id="3.10.330.10">
    <property type="match status" value="1"/>
</dbReference>
<evidence type="ECO:0008006" key="8">
    <source>
        <dbReference type="Google" id="ProtNLM"/>
    </source>
</evidence>
<sequence length="575" mass="65040">MQAYYGGDRCATFEQYYRCYPVSFIDKVRSLIRPLAVYGACSFLLIVAREKIFKFEASIFFPQMLELFYSQWSMYPLGFVLVRVLIIQCPIGLWSLAIDCLLYWVSHLEKGDKIIMPPSALDRLASLHIEYPMLFQLINPSAERVTHCGVLEFVADEGIIYIPYWMMENMFVQEGDLLYVKNTNLTKATYVKLQPHTKDFLDIYNPKAILETSLRSYSCLTTGDTIMVQYNKKKYYIDVVGTRPSPAVSIIETDCEVDFAPPLDYKEPKKQAKVDRRSPKVEDEPPKKIARFNSFAGFSRRLDGKASLEPVEQTSLPELEQKQYDKEINNSDAKPTNTAYHGALGKLVFESNATISSNKATPKVSKESQCQDKSQEEADPKFKPFIPFSGSGRRLGGKTSANPVEVASFPDLHEKETDKEMKDSDSKPANVASRKASGKLVCGINAASSSCQATSKTSHENKWQEEEDPKYKPFIPFSGTGRRLGDKVSARSVEETSHPKLKHKETNKEMKNYDSKPKNTASRSSSENLVFGSNVTTSNFQATKFSQGNKSQEKSQKEEQLKFKPFTGKKHTLMD</sequence>
<reference evidence="6 7" key="1">
    <citation type="journal article" date="2023" name="Life. Sci Alliance">
        <title>Evolutionary insights into 3D genome organization and epigenetic landscape of Vigna mungo.</title>
        <authorList>
            <person name="Junaid A."/>
            <person name="Singh B."/>
            <person name="Bhatia S."/>
        </authorList>
    </citation>
    <scope>NUCLEOTIDE SEQUENCE [LARGE SCALE GENOMIC DNA]</scope>
    <source>
        <strain evidence="6">Urdbean</strain>
    </source>
</reference>
<dbReference type="Pfam" id="PF24842">
    <property type="entry name" value="UFD1_N2"/>
    <property type="match status" value="1"/>
</dbReference>
<dbReference type="GO" id="GO:0006511">
    <property type="term" value="P:ubiquitin-dependent protein catabolic process"/>
    <property type="evidence" value="ECO:0007669"/>
    <property type="project" value="InterPro"/>
</dbReference>
<accession>A0AAQ3N1L0</accession>
<dbReference type="InterPro" id="IPR055417">
    <property type="entry name" value="UFD1_N1"/>
</dbReference>
<feature type="compositionally biased region" description="Basic and acidic residues" evidence="3">
    <location>
        <begin position="411"/>
        <end position="426"/>
    </location>
</feature>
<protein>
    <recommendedName>
        <fullName evidence="8">Ubiquitin fusion degradation protein 1 homolog</fullName>
    </recommendedName>
</protein>
<gene>
    <name evidence="6" type="ORF">V8G54_026931</name>
</gene>
<dbReference type="GO" id="GO:0036503">
    <property type="term" value="P:ERAD pathway"/>
    <property type="evidence" value="ECO:0007669"/>
    <property type="project" value="TreeGrafter"/>
</dbReference>
<keyword evidence="7" id="KW-1185">Reference proteome</keyword>
<evidence type="ECO:0000259" key="4">
    <source>
        <dbReference type="Pfam" id="PF03152"/>
    </source>
</evidence>
<feature type="compositionally biased region" description="Polar residues" evidence="3">
    <location>
        <begin position="518"/>
        <end position="550"/>
    </location>
</feature>
<dbReference type="Gene3D" id="2.40.40.50">
    <property type="entry name" value="Ubiquitin fusion degradation protein UFD1, N-terminal domain"/>
    <property type="match status" value="1"/>
</dbReference>
<evidence type="ECO:0000256" key="1">
    <source>
        <dbReference type="ARBA" id="ARBA00006043"/>
    </source>
</evidence>
<dbReference type="Pfam" id="PF03152">
    <property type="entry name" value="UFD1_N1"/>
    <property type="match status" value="1"/>
</dbReference>
<name>A0AAQ3N1L0_VIGMU</name>
<feature type="region of interest" description="Disordered" evidence="3">
    <location>
        <begin position="357"/>
        <end position="575"/>
    </location>
</feature>
<evidence type="ECO:0000256" key="2">
    <source>
        <dbReference type="ARBA" id="ARBA00022786"/>
    </source>
</evidence>
<dbReference type="PANTHER" id="PTHR12555:SF21">
    <property type="entry name" value="UBIQUITIN FUSION DEGRADATION PROTEIN 1 HOMOLOG"/>
    <property type="match status" value="1"/>
</dbReference>
<feature type="compositionally biased region" description="Basic and acidic residues" evidence="3">
    <location>
        <begin position="364"/>
        <end position="382"/>
    </location>
</feature>
<dbReference type="GO" id="GO:0031593">
    <property type="term" value="F:polyubiquitin modification-dependent protein binding"/>
    <property type="evidence" value="ECO:0007669"/>
    <property type="project" value="TreeGrafter"/>
</dbReference>
<dbReference type="InterPro" id="IPR055418">
    <property type="entry name" value="UFD1_N2"/>
</dbReference>
<feature type="compositionally biased region" description="Polar residues" evidence="3">
    <location>
        <begin position="446"/>
        <end position="456"/>
    </location>
</feature>
<feature type="compositionally biased region" description="Basic and acidic residues" evidence="3">
    <location>
        <begin position="551"/>
        <end position="562"/>
    </location>
</feature>
<evidence type="ECO:0000313" key="7">
    <source>
        <dbReference type="Proteomes" id="UP001374535"/>
    </source>
</evidence>
<proteinExistence type="inferred from homology"/>
<dbReference type="InterPro" id="IPR004854">
    <property type="entry name" value="Ufd1-like"/>
</dbReference>
<feature type="domain" description="Ubiquitin fusion degradation protein UFD1 N-terminal subdomain 2" evidence="5">
    <location>
        <begin position="187"/>
        <end position="262"/>
    </location>
</feature>
<dbReference type="AlphaFoldDB" id="A0AAQ3N1L0"/>
<dbReference type="EMBL" id="CP144693">
    <property type="protein sequence ID" value="WVZ00862.1"/>
    <property type="molecule type" value="Genomic_DNA"/>
</dbReference>